<dbReference type="GO" id="GO:0003677">
    <property type="term" value="F:DNA binding"/>
    <property type="evidence" value="ECO:0007669"/>
    <property type="project" value="UniProtKB-UniRule"/>
</dbReference>
<dbReference type="InterPro" id="IPR002104">
    <property type="entry name" value="Integrase_catalytic"/>
</dbReference>
<dbReference type="Proteomes" id="UP000014408">
    <property type="component" value="Unassembled WGS sequence"/>
</dbReference>
<dbReference type="HOGENOM" id="CLU_027562_9_6_11"/>
<organism evidence="6 7">
    <name type="scientific">Corynebacterium pyruviciproducens ATCC BAA-1742</name>
    <dbReference type="NCBI Taxonomy" id="1125779"/>
    <lineage>
        <taxon>Bacteria</taxon>
        <taxon>Bacillati</taxon>
        <taxon>Actinomycetota</taxon>
        <taxon>Actinomycetes</taxon>
        <taxon>Mycobacteriales</taxon>
        <taxon>Corynebacteriaceae</taxon>
        <taxon>Corynebacterium</taxon>
    </lineage>
</organism>
<dbReference type="PANTHER" id="PTHR30349">
    <property type="entry name" value="PHAGE INTEGRASE-RELATED"/>
    <property type="match status" value="1"/>
</dbReference>
<dbReference type="RefSeq" id="WP_016457103.1">
    <property type="nucleotide sequence ID" value="NZ_KE150446.1"/>
</dbReference>
<accession>S3A3T9</accession>
<dbReference type="SUPFAM" id="SSF56349">
    <property type="entry name" value="DNA breaking-rejoining enzymes"/>
    <property type="match status" value="1"/>
</dbReference>
<name>S3A3T9_9CORY</name>
<dbReference type="InterPro" id="IPR013762">
    <property type="entry name" value="Integrase-like_cat_sf"/>
</dbReference>
<evidence type="ECO:0000313" key="6">
    <source>
        <dbReference type="EMBL" id="EPD70884.1"/>
    </source>
</evidence>
<evidence type="ECO:0000259" key="5">
    <source>
        <dbReference type="PROSITE" id="PS51900"/>
    </source>
</evidence>
<evidence type="ECO:0000256" key="1">
    <source>
        <dbReference type="ARBA" id="ARBA00023125"/>
    </source>
</evidence>
<proteinExistence type="predicted"/>
<dbReference type="eggNOG" id="COG4974">
    <property type="taxonomic scope" value="Bacteria"/>
</dbReference>
<dbReference type="PROSITE" id="PS51900">
    <property type="entry name" value="CB"/>
    <property type="match status" value="1"/>
</dbReference>
<feature type="domain" description="Core-binding (CB)" evidence="5">
    <location>
        <begin position="16"/>
        <end position="90"/>
    </location>
</feature>
<dbReference type="GO" id="GO:0015074">
    <property type="term" value="P:DNA integration"/>
    <property type="evidence" value="ECO:0007669"/>
    <property type="project" value="InterPro"/>
</dbReference>
<dbReference type="InterPro" id="IPR044068">
    <property type="entry name" value="CB"/>
</dbReference>
<evidence type="ECO:0000256" key="2">
    <source>
        <dbReference type="ARBA" id="ARBA00023172"/>
    </source>
</evidence>
<dbReference type="InterPro" id="IPR010998">
    <property type="entry name" value="Integrase_recombinase_N"/>
</dbReference>
<dbReference type="GO" id="GO:0006310">
    <property type="term" value="P:DNA recombination"/>
    <property type="evidence" value="ECO:0007669"/>
    <property type="project" value="UniProtKB-KW"/>
</dbReference>
<dbReference type="InterPro" id="IPR050090">
    <property type="entry name" value="Tyrosine_recombinase_XerCD"/>
</dbReference>
<comment type="caution">
    <text evidence="6">The sequence shown here is derived from an EMBL/GenBank/DDBJ whole genome shotgun (WGS) entry which is preliminary data.</text>
</comment>
<keyword evidence="2" id="KW-0233">DNA recombination</keyword>
<dbReference type="Pfam" id="PF00589">
    <property type="entry name" value="Phage_integrase"/>
    <property type="match status" value="1"/>
</dbReference>
<reference evidence="6 7" key="1">
    <citation type="submission" date="2013-05" db="EMBL/GenBank/DDBJ databases">
        <title>The Genome Sequence of Corynebacterium pyruviciproducens 1773O (ATCC BAA-1742).</title>
        <authorList>
            <consortium name="The Broad Institute Genomics Platform"/>
            <person name="Earl A."/>
            <person name="Ward D."/>
            <person name="Feldgarden M."/>
            <person name="Gevers D."/>
            <person name="Tong J."/>
            <person name="Walker B."/>
            <person name="Young S."/>
            <person name="Zeng Q."/>
            <person name="Gargeya S."/>
            <person name="Fitzgerald M."/>
            <person name="Haas B."/>
            <person name="Abouelleil A."/>
            <person name="Allen A.W."/>
            <person name="Alvarado L."/>
            <person name="Arachchi H.M."/>
            <person name="Berlin A.M."/>
            <person name="Chapman S.B."/>
            <person name="Gainer-Dewar J."/>
            <person name="Goldberg J."/>
            <person name="Griggs A."/>
            <person name="Gujja S."/>
            <person name="Hansen M."/>
            <person name="Howarth C."/>
            <person name="Imamovic A."/>
            <person name="Ireland A."/>
            <person name="Larimer J."/>
            <person name="McCowan C."/>
            <person name="Murphy C."/>
            <person name="Pearson M."/>
            <person name="Poon T.W."/>
            <person name="Priest M."/>
            <person name="Roberts A."/>
            <person name="Saif S."/>
            <person name="Shea T."/>
            <person name="Sisk P."/>
            <person name="Sykes S."/>
            <person name="Wortman J."/>
            <person name="Nusbaum C."/>
            <person name="Birren B."/>
        </authorList>
    </citation>
    <scope>NUCLEOTIDE SEQUENCE [LARGE SCALE GENOMIC DNA]</scope>
    <source>
        <strain evidence="6 7">ATCC BAA-1742</strain>
    </source>
</reference>
<gene>
    <name evidence="6" type="ORF">HMPREF1219_00179</name>
</gene>
<dbReference type="Gene3D" id="1.10.443.10">
    <property type="entry name" value="Intergrase catalytic core"/>
    <property type="match status" value="1"/>
</dbReference>
<keyword evidence="1 3" id="KW-0238">DNA-binding</keyword>
<evidence type="ECO:0000259" key="4">
    <source>
        <dbReference type="PROSITE" id="PS51898"/>
    </source>
</evidence>
<dbReference type="PROSITE" id="PS51898">
    <property type="entry name" value="TYR_RECOMBINASE"/>
    <property type="match status" value="1"/>
</dbReference>
<keyword evidence="7" id="KW-1185">Reference proteome</keyword>
<evidence type="ECO:0000256" key="3">
    <source>
        <dbReference type="PROSITE-ProRule" id="PRU01248"/>
    </source>
</evidence>
<dbReference type="Gene3D" id="1.10.150.130">
    <property type="match status" value="1"/>
</dbReference>
<dbReference type="EMBL" id="ATBY01000002">
    <property type="protein sequence ID" value="EPD70884.1"/>
    <property type="molecule type" value="Genomic_DNA"/>
</dbReference>
<dbReference type="CDD" id="cd00397">
    <property type="entry name" value="DNA_BRE_C"/>
    <property type="match status" value="1"/>
</dbReference>
<dbReference type="InterPro" id="IPR011010">
    <property type="entry name" value="DNA_brk_join_enz"/>
</dbReference>
<dbReference type="PATRIC" id="fig|1125779.3.peg.170"/>
<dbReference type="STRING" id="1125779.HMPREF1219_00179"/>
<protein>
    <recommendedName>
        <fullName evidence="8">Tyr recombinase domain-containing protein</fullName>
    </recommendedName>
</protein>
<evidence type="ECO:0000313" key="7">
    <source>
        <dbReference type="Proteomes" id="UP000014408"/>
    </source>
</evidence>
<dbReference type="AlphaFoldDB" id="S3A3T9"/>
<evidence type="ECO:0008006" key="8">
    <source>
        <dbReference type="Google" id="ProtNLM"/>
    </source>
</evidence>
<sequence length="294" mass="32364">METLGPVPPGREHWVVAPVVAAADFMAGYKPTTARSYGPQLRRWLHFCEDSHLDPWAVARAHIEGYLQRLPPSSAQGAATVICQFYSFAHLHGLTQTDLGYGVRRPHTGRHRPGTFATRKELTRMLTIAHADGGDTWGLLTILILMGTRVGETCALRVTDVEHAGDGLRLVLHRKPNHIDALTAPEGVVEALTPLLAARHEGRLLRWQGRAMTTQDARRIVEAVADRAGCEQHITPHSLRRSFVTLARDLGVDDEDIMAMTGHSDVTMIAYYDRGRRQRGGAAGSAVDRALRGK</sequence>
<feature type="domain" description="Tyr recombinase" evidence="4">
    <location>
        <begin position="111"/>
        <end position="285"/>
    </location>
</feature>